<feature type="domain" description="Hedgehog/Intein (Hint)" evidence="1">
    <location>
        <begin position="151"/>
        <end position="287"/>
    </location>
</feature>
<evidence type="ECO:0000313" key="2">
    <source>
        <dbReference type="EMBL" id="APG46463.1"/>
    </source>
</evidence>
<name>A0A1L3I2Y3_9RHOB</name>
<dbReference type="Gene3D" id="2.170.16.10">
    <property type="entry name" value="Hedgehog/Intein (Hint) domain"/>
    <property type="match status" value="1"/>
</dbReference>
<dbReference type="STRING" id="1844006.PhaeoP97_01036"/>
<dbReference type="KEGG" id="php:PhaeoP97_01036"/>
<dbReference type="OrthoDB" id="6305173at2"/>
<dbReference type="Proteomes" id="UP000183859">
    <property type="component" value="Chromosome"/>
</dbReference>
<sequence>MRTPLHQRAPAIQTLPVFTASEFCVEMGANMGDGLGVYDDLQLDDVYQLTRSDAPHQLGISARTDGRFTLAKDTAIGTPGARLHLDCLLTLMPDIGANVDALVLVEVDSDGMIAAIYLLPLAPLQVQTSYTLVRKTREGTRLRLAQLACVSFTRGTCITLGTGAQRRIENLRVGDRVLTRDDGAQPVRWIGQCTSRAIGDMAPILIKAGAHNNENDLLVSPDHRLLVRSRHDILRRGPTNELVRARDLVNGIDVLVQSGGFVDYFQLLFDRHQIIFAEGIAAESLLLDPLTRAALPEAHLGRSSGLLIGHQRVASGLDIRPALLEPSDASSSLRHAQLR</sequence>
<organism evidence="2 3">
    <name type="scientific">Phaeobacter porticola</name>
    <dbReference type="NCBI Taxonomy" id="1844006"/>
    <lineage>
        <taxon>Bacteria</taxon>
        <taxon>Pseudomonadati</taxon>
        <taxon>Pseudomonadota</taxon>
        <taxon>Alphaproteobacteria</taxon>
        <taxon>Rhodobacterales</taxon>
        <taxon>Roseobacteraceae</taxon>
        <taxon>Phaeobacter</taxon>
    </lineage>
</organism>
<evidence type="ECO:0000313" key="3">
    <source>
        <dbReference type="Proteomes" id="UP000183859"/>
    </source>
</evidence>
<dbReference type="SUPFAM" id="SSF51294">
    <property type="entry name" value="Hedgehog/intein (Hint) domain"/>
    <property type="match status" value="1"/>
</dbReference>
<dbReference type="InterPro" id="IPR028992">
    <property type="entry name" value="Hedgehog/Intein_dom"/>
</dbReference>
<proteinExistence type="predicted"/>
<dbReference type="EMBL" id="CP016364">
    <property type="protein sequence ID" value="APG46463.1"/>
    <property type="molecule type" value="Genomic_DNA"/>
</dbReference>
<accession>A0A1L3I2Y3</accession>
<dbReference type="InterPro" id="IPR036844">
    <property type="entry name" value="Hint_dom_sf"/>
</dbReference>
<dbReference type="AlphaFoldDB" id="A0A1L3I2Y3"/>
<evidence type="ECO:0000259" key="1">
    <source>
        <dbReference type="Pfam" id="PF13403"/>
    </source>
</evidence>
<reference evidence="3" key="1">
    <citation type="submission" date="2016-07" db="EMBL/GenBank/DDBJ databases">
        <title>Phaeobacter portensis sp. nov., a tropodithietic acid producing bacterium isolated from a German harbor.</title>
        <authorList>
            <person name="Freese H.M."/>
            <person name="Bunk B."/>
            <person name="Breider S."/>
            <person name="Brinkhoff T."/>
        </authorList>
    </citation>
    <scope>NUCLEOTIDE SEQUENCE [LARGE SCALE GENOMIC DNA]</scope>
    <source>
        <strain evidence="3">P97</strain>
    </source>
</reference>
<keyword evidence="3" id="KW-1185">Reference proteome</keyword>
<dbReference type="Pfam" id="PF13403">
    <property type="entry name" value="Hint_2"/>
    <property type="match status" value="1"/>
</dbReference>
<protein>
    <submittedName>
        <fullName evidence="2">Hint domain protein</fullName>
    </submittedName>
</protein>
<gene>
    <name evidence="2" type="ORF">PhaeoP97_01036</name>
</gene>